<dbReference type="EMBL" id="MT143452">
    <property type="protein sequence ID" value="QJA96984.1"/>
    <property type="molecule type" value="Genomic_DNA"/>
</dbReference>
<accession>A0A6M3LTX7</accession>
<protein>
    <submittedName>
        <fullName evidence="1">Uncharacterized protein</fullName>
    </submittedName>
</protein>
<gene>
    <name evidence="1" type="ORF">MM415B06885_0004</name>
</gene>
<evidence type="ECO:0000313" key="1">
    <source>
        <dbReference type="EMBL" id="QJA96984.1"/>
    </source>
</evidence>
<sequence>MDIKLTGDKLTITCTIGSGVPSSSGKTLVVATTNGFVGVADSDIKVSLNVTKPRKGG</sequence>
<organism evidence="1">
    <name type="scientific">viral metagenome</name>
    <dbReference type="NCBI Taxonomy" id="1070528"/>
    <lineage>
        <taxon>unclassified sequences</taxon>
        <taxon>metagenomes</taxon>
        <taxon>organismal metagenomes</taxon>
    </lineage>
</organism>
<proteinExistence type="predicted"/>
<dbReference type="AlphaFoldDB" id="A0A6M3LTX7"/>
<name>A0A6M3LTX7_9ZZZZ</name>
<reference evidence="1" key="1">
    <citation type="submission" date="2020-03" db="EMBL/GenBank/DDBJ databases">
        <title>The deep terrestrial virosphere.</title>
        <authorList>
            <person name="Holmfeldt K."/>
            <person name="Nilsson E."/>
            <person name="Simone D."/>
            <person name="Lopez-Fernandez M."/>
            <person name="Wu X."/>
            <person name="de Brujin I."/>
            <person name="Lundin D."/>
            <person name="Andersson A."/>
            <person name="Bertilsson S."/>
            <person name="Dopson M."/>
        </authorList>
    </citation>
    <scope>NUCLEOTIDE SEQUENCE</scope>
    <source>
        <strain evidence="1">MM415B06885</strain>
    </source>
</reference>